<evidence type="ECO:0000256" key="5">
    <source>
        <dbReference type="ARBA" id="ARBA00023049"/>
    </source>
</evidence>
<evidence type="ECO:0000256" key="3">
    <source>
        <dbReference type="ARBA" id="ARBA00022801"/>
    </source>
</evidence>
<keyword evidence="2 6" id="KW-0479">Metal-binding</keyword>
<dbReference type="OrthoDB" id="7721051at2759"/>
<dbReference type="InterPro" id="IPR024079">
    <property type="entry name" value="MetalloPept_cat_dom_sf"/>
</dbReference>
<dbReference type="SMART" id="SM00235">
    <property type="entry name" value="ZnMc"/>
    <property type="match status" value="1"/>
</dbReference>
<name>A0A1S4FIX2_AEDAE</name>
<dbReference type="CDD" id="cd04280">
    <property type="entry name" value="ZnMc_astacin_like"/>
    <property type="match status" value="1"/>
</dbReference>
<dbReference type="AlphaFoldDB" id="A0A1S4FIX2"/>
<feature type="signal peptide" evidence="7">
    <location>
        <begin position="1"/>
        <end position="16"/>
    </location>
</feature>
<organism evidence="10 11">
    <name type="scientific">Aedes aegypti</name>
    <name type="common">Yellowfever mosquito</name>
    <name type="synonym">Culex aegypti</name>
    <dbReference type="NCBI Taxonomy" id="7159"/>
    <lineage>
        <taxon>Eukaryota</taxon>
        <taxon>Metazoa</taxon>
        <taxon>Ecdysozoa</taxon>
        <taxon>Arthropoda</taxon>
        <taxon>Hexapoda</taxon>
        <taxon>Insecta</taxon>
        <taxon>Pterygota</taxon>
        <taxon>Neoptera</taxon>
        <taxon>Endopterygota</taxon>
        <taxon>Diptera</taxon>
        <taxon>Nematocera</taxon>
        <taxon>Culicoidea</taxon>
        <taxon>Culicidae</taxon>
        <taxon>Culicinae</taxon>
        <taxon>Aedini</taxon>
        <taxon>Aedes</taxon>
        <taxon>Stegomyia</taxon>
    </lineage>
</organism>
<keyword evidence="7" id="KW-0732">Signal</keyword>
<keyword evidence="6" id="KW-1015">Disulfide bond</keyword>
<feature type="binding site" evidence="6">
    <location>
        <position position="168"/>
    </location>
    <ligand>
        <name>Zn(2+)</name>
        <dbReference type="ChEBI" id="CHEBI:29105"/>
        <note>catalytic</note>
    </ligand>
</feature>
<dbReference type="Proteomes" id="UP000682892">
    <property type="component" value="Unassembled WGS sequence"/>
</dbReference>
<evidence type="ECO:0000256" key="1">
    <source>
        <dbReference type="ARBA" id="ARBA00022670"/>
    </source>
</evidence>
<dbReference type="GO" id="GO:0006508">
    <property type="term" value="P:proteolysis"/>
    <property type="evidence" value="ECO:0007669"/>
    <property type="project" value="UniProtKB-KW"/>
</dbReference>
<dbReference type="InterPro" id="IPR001506">
    <property type="entry name" value="Peptidase_M12A"/>
</dbReference>
<feature type="active site" evidence="6">
    <location>
        <position position="169"/>
    </location>
</feature>
<dbReference type="InterPro" id="IPR034035">
    <property type="entry name" value="Astacin-like_dom"/>
</dbReference>
<feature type="binding site" evidence="6">
    <location>
        <position position="178"/>
    </location>
    <ligand>
        <name>Zn(2+)</name>
        <dbReference type="ChEBI" id="CHEBI:29105"/>
        <note>catalytic</note>
    </ligand>
</feature>
<dbReference type="EMBL" id="CH477494">
    <property type="protein sequence ID" value="EAT39996.1"/>
    <property type="molecule type" value="Genomic_DNA"/>
</dbReference>
<keyword evidence="1 6" id="KW-0645">Protease</keyword>
<dbReference type="Pfam" id="PF01400">
    <property type="entry name" value="Astacin"/>
    <property type="match status" value="1"/>
</dbReference>
<dbReference type="GO" id="GO:0004222">
    <property type="term" value="F:metalloendopeptidase activity"/>
    <property type="evidence" value="ECO:0007669"/>
    <property type="project" value="UniProtKB-UniRule"/>
</dbReference>
<sequence length="352" mass="39509">MYVIVLVAGLVYLASAKFSVSDLSSYGTALYRTIDPRVDDLIKSLDPASRIQPWQLGNLVGGDMTLPIPKLQNALVGNSSSYFRWPNATVIYSLDGSFNNTELLNIYGAMREFEKYTCVRFKKRGTETAYVSIDNAQYGCWADVGRGRGKTRVHLQPGCANALTTPIHELMHALGFHHEHNRLDRDDYIEVIYDHMIPDPSVYFNFQLVEETETTNFSVPYDIGSIMHYLNTSFSVKPQTLRTMEPLIPWNGTFGQGPTLTKYDALLINIMYCGVPEPTEPLPVPHGWIPAEPIKKVSTTTPATSTTKKTVNVKKTTAFMKMSNSNKQKMEEDLKKILDSRKGLGSKPVLRN</sequence>
<evidence type="ECO:0000256" key="2">
    <source>
        <dbReference type="ARBA" id="ARBA00022723"/>
    </source>
</evidence>
<accession>A0A1S4FIX2</accession>
<gene>
    <name evidence="10" type="ORF">AaeL_AAEL008245</name>
</gene>
<dbReference type="PRINTS" id="PR00480">
    <property type="entry name" value="ASTACIN"/>
</dbReference>
<evidence type="ECO:0000256" key="8">
    <source>
        <dbReference type="SAM" id="MobiDB-lite"/>
    </source>
</evidence>
<dbReference type="KEGG" id="aag:5570319"/>
<dbReference type="HOGENOM" id="CLU_017286_2_2_1"/>
<dbReference type="PROSITE" id="PS51864">
    <property type="entry name" value="ASTACIN"/>
    <property type="match status" value="1"/>
</dbReference>
<dbReference type="PANTHER" id="PTHR10127">
    <property type="entry name" value="DISCOIDIN, CUB, EGF, LAMININ , AND ZINC METALLOPROTEASE DOMAIN CONTAINING"/>
    <property type="match status" value="1"/>
</dbReference>
<comment type="cofactor">
    <cofactor evidence="6 7">
        <name>Zn(2+)</name>
        <dbReference type="ChEBI" id="CHEBI:29105"/>
    </cofactor>
    <text evidence="6 7">Binds 1 zinc ion per subunit.</text>
</comment>
<keyword evidence="3 6" id="KW-0378">Hydrolase</keyword>
<feature type="domain" description="Peptidase M12A" evidence="9">
    <location>
        <begin position="73"/>
        <end position="274"/>
    </location>
</feature>
<reference evidence="10" key="1">
    <citation type="submission" date="2005-10" db="EMBL/GenBank/DDBJ databases">
        <authorList>
            <person name="Loftus B.J."/>
            <person name="Nene V.M."/>
            <person name="Hannick L.I."/>
            <person name="Bidwell S."/>
            <person name="Haas B."/>
            <person name="Amedeo P."/>
            <person name="Orvis J."/>
            <person name="Wortman J.R."/>
            <person name="White O.R."/>
            <person name="Salzberg S."/>
            <person name="Shumway M."/>
            <person name="Koo H."/>
            <person name="Zhao Y."/>
            <person name="Holmes M."/>
            <person name="Miller J."/>
            <person name="Schatz M."/>
            <person name="Pop M."/>
            <person name="Pai G."/>
            <person name="Utterback T."/>
            <person name="Rogers Y.-H."/>
            <person name="Kravitz S."/>
            <person name="Fraser C.M."/>
        </authorList>
    </citation>
    <scope>NUCLEOTIDE SEQUENCE</scope>
    <source>
        <strain evidence="10">Liverpool</strain>
    </source>
</reference>
<reference evidence="10" key="3">
    <citation type="submission" date="2012-09" db="EMBL/GenBank/DDBJ databases">
        <authorList>
            <consortium name="VectorBase"/>
        </authorList>
    </citation>
    <scope>NUCLEOTIDE SEQUENCE</scope>
    <source>
        <strain evidence="10">Liverpool</strain>
    </source>
</reference>
<evidence type="ECO:0000256" key="7">
    <source>
        <dbReference type="RuleBase" id="RU361183"/>
    </source>
</evidence>
<proteinExistence type="predicted"/>
<dbReference type="OMA" id="AGCWSDV"/>
<protein>
    <recommendedName>
        <fullName evidence="7">Metalloendopeptidase</fullName>
        <ecNumber evidence="7">3.4.24.-</ecNumber>
    </recommendedName>
</protein>
<dbReference type="GO" id="GO:0008270">
    <property type="term" value="F:zinc ion binding"/>
    <property type="evidence" value="ECO:0007669"/>
    <property type="project" value="UniProtKB-UniRule"/>
</dbReference>
<dbReference type="SUPFAM" id="SSF55486">
    <property type="entry name" value="Metalloproteases ('zincins'), catalytic domain"/>
    <property type="match status" value="1"/>
</dbReference>
<keyword evidence="5 6" id="KW-0482">Metalloprotease</keyword>
<feature type="compositionally biased region" description="Basic and acidic residues" evidence="8">
    <location>
        <begin position="328"/>
        <end position="342"/>
    </location>
</feature>
<comment type="caution">
    <text evidence="6">Lacks conserved residue(s) required for the propagation of feature annotation.</text>
</comment>
<feature type="chain" id="PRO_5036518729" description="Metalloendopeptidase" evidence="7">
    <location>
        <begin position="17"/>
        <end position="352"/>
    </location>
</feature>
<dbReference type="PANTHER" id="PTHR10127:SF780">
    <property type="entry name" value="METALLOENDOPEPTIDASE"/>
    <property type="match status" value="1"/>
</dbReference>
<evidence type="ECO:0000259" key="9">
    <source>
        <dbReference type="PROSITE" id="PS51864"/>
    </source>
</evidence>
<evidence type="ECO:0000313" key="11">
    <source>
        <dbReference type="Proteomes" id="UP000682892"/>
    </source>
</evidence>
<evidence type="ECO:0000256" key="4">
    <source>
        <dbReference type="ARBA" id="ARBA00022833"/>
    </source>
</evidence>
<feature type="region of interest" description="Disordered" evidence="8">
    <location>
        <begin position="325"/>
        <end position="352"/>
    </location>
</feature>
<dbReference type="EC" id="3.4.24.-" evidence="7"/>
<dbReference type="Gene3D" id="3.40.390.10">
    <property type="entry name" value="Collagenase (Catalytic Domain)"/>
    <property type="match status" value="1"/>
</dbReference>
<dbReference type="InterPro" id="IPR006026">
    <property type="entry name" value="Peptidase_Metallo"/>
</dbReference>
<evidence type="ECO:0000256" key="6">
    <source>
        <dbReference type="PROSITE-ProRule" id="PRU01211"/>
    </source>
</evidence>
<keyword evidence="4 6" id="KW-0862">Zinc</keyword>
<evidence type="ECO:0000313" key="10">
    <source>
        <dbReference type="EMBL" id="EAT39996.1"/>
    </source>
</evidence>
<reference evidence="10" key="2">
    <citation type="journal article" date="2007" name="Science">
        <title>Genome sequence of Aedes aegypti, a major arbovirus vector.</title>
        <authorList>
            <person name="Nene V."/>
            <person name="Wortman J.R."/>
            <person name="Lawson D."/>
            <person name="Haas B."/>
            <person name="Kodira C."/>
            <person name="Tu Z.J."/>
            <person name="Loftus B."/>
            <person name="Xi Z."/>
            <person name="Megy K."/>
            <person name="Grabherr M."/>
            <person name="Ren Q."/>
            <person name="Zdobnov E.M."/>
            <person name="Lobo N.F."/>
            <person name="Campbell K.S."/>
            <person name="Brown S.E."/>
            <person name="Bonaldo M.F."/>
            <person name="Zhu J."/>
            <person name="Sinkins S.P."/>
            <person name="Hogenkamp D.G."/>
            <person name="Amedeo P."/>
            <person name="Arensburger P."/>
            <person name="Atkinson P.W."/>
            <person name="Bidwell S."/>
            <person name="Biedler J."/>
            <person name="Birney E."/>
            <person name="Bruggner R.V."/>
            <person name="Costas J."/>
            <person name="Coy M.R."/>
            <person name="Crabtree J."/>
            <person name="Crawford M."/>
            <person name="Debruyn B."/>
            <person name="Decaprio D."/>
            <person name="Eiglmeier K."/>
            <person name="Eisenstadt E."/>
            <person name="El-Dorry H."/>
            <person name="Gelbart W.M."/>
            <person name="Gomes S.L."/>
            <person name="Hammond M."/>
            <person name="Hannick L.I."/>
            <person name="Hogan J.R."/>
            <person name="Holmes M.H."/>
            <person name="Jaffe D."/>
            <person name="Johnston J.S."/>
            <person name="Kennedy R.C."/>
            <person name="Koo H."/>
            <person name="Kravitz S."/>
            <person name="Kriventseva E.V."/>
            <person name="Kulp D."/>
            <person name="Labutti K."/>
            <person name="Lee E."/>
            <person name="Li S."/>
            <person name="Lovin D.D."/>
            <person name="Mao C."/>
            <person name="Mauceli E."/>
            <person name="Menck C.F."/>
            <person name="Miller J.R."/>
            <person name="Montgomery P."/>
            <person name="Mori A."/>
            <person name="Nascimento A.L."/>
            <person name="Naveira H.F."/>
            <person name="Nusbaum C."/>
            <person name="O'leary S."/>
            <person name="Orvis J."/>
            <person name="Pertea M."/>
            <person name="Quesneville H."/>
            <person name="Reidenbach K.R."/>
            <person name="Rogers Y.H."/>
            <person name="Roth C.W."/>
            <person name="Schneider J.R."/>
            <person name="Schatz M."/>
            <person name="Shumway M."/>
            <person name="Stanke M."/>
            <person name="Stinson E.O."/>
            <person name="Tubio J.M."/>
            <person name="Vanzee J.P."/>
            <person name="Verjovski-Almeida S."/>
            <person name="Werner D."/>
            <person name="White O."/>
            <person name="Wyder S."/>
            <person name="Zeng Q."/>
            <person name="Zhao Q."/>
            <person name="Zhao Y."/>
            <person name="Hill C.A."/>
            <person name="Raikhel A.S."/>
            <person name="Soares M.B."/>
            <person name="Knudson D.L."/>
            <person name="Lee N.H."/>
            <person name="Galagan J."/>
            <person name="Salzberg S.L."/>
            <person name="Paulsen I.T."/>
            <person name="Dimopoulos G."/>
            <person name="Collins F.H."/>
            <person name="Birren B."/>
            <person name="Fraser-Liggett C.M."/>
            <person name="Severson D.W."/>
        </authorList>
    </citation>
    <scope>NUCLEOTIDE SEQUENCE [LARGE SCALE GENOMIC DNA]</scope>
    <source>
        <strain evidence="10">Liverpool</strain>
    </source>
</reference>
<feature type="disulfide bond" evidence="6">
    <location>
        <begin position="118"/>
        <end position="273"/>
    </location>
</feature>
<feature type="binding site" evidence="6">
    <location>
        <position position="172"/>
    </location>
    <ligand>
        <name>Zn(2+)</name>
        <dbReference type="ChEBI" id="CHEBI:29105"/>
        <note>catalytic</note>
    </ligand>
</feature>